<feature type="chain" id="PRO_5034142986" evidence="5">
    <location>
        <begin position="22"/>
        <end position="192"/>
    </location>
</feature>
<keyword evidence="3 5" id="KW-0732">Signal</keyword>
<keyword evidence="4" id="KW-0281">Fimbrium</keyword>
<evidence type="ECO:0000256" key="3">
    <source>
        <dbReference type="ARBA" id="ARBA00022729"/>
    </source>
</evidence>
<dbReference type="InterPro" id="IPR008966">
    <property type="entry name" value="Adhesion_dom_sf"/>
</dbReference>
<dbReference type="InterPro" id="IPR050263">
    <property type="entry name" value="Bact_Fimbrial_Adh_Pro"/>
</dbReference>
<dbReference type="Proteomes" id="UP000855471">
    <property type="component" value="Unassembled WGS sequence"/>
</dbReference>
<gene>
    <name evidence="7" type="ORF">I9Y29_004769</name>
</gene>
<accession>A0A8H9QGP5</accession>
<dbReference type="Gene3D" id="2.60.40.1090">
    <property type="entry name" value="Fimbrial-type adhesion domain"/>
    <property type="match status" value="1"/>
</dbReference>
<dbReference type="InterPro" id="IPR000259">
    <property type="entry name" value="Adhesion_dom_fimbrial"/>
</dbReference>
<organism evidence="7">
    <name type="scientific">Citrobacter freundii</name>
    <dbReference type="NCBI Taxonomy" id="546"/>
    <lineage>
        <taxon>Bacteria</taxon>
        <taxon>Pseudomonadati</taxon>
        <taxon>Pseudomonadota</taxon>
        <taxon>Gammaproteobacteria</taxon>
        <taxon>Enterobacterales</taxon>
        <taxon>Enterobacteriaceae</taxon>
        <taxon>Citrobacter</taxon>
        <taxon>Citrobacter freundii complex</taxon>
    </lineage>
</organism>
<dbReference type="EMBL" id="DACSXJ010000051">
    <property type="protein sequence ID" value="HAT3900276.1"/>
    <property type="molecule type" value="Genomic_DNA"/>
</dbReference>
<reference evidence="7" key="2">
    <citation type="submission" date="2020-09" db="EMBL/GenBank/DDBJ databases">
        <authorList>
            <consortium name="NCBI Pathogen Detection Project"/>
        </authorList>
    </citation>
    <scope>NUCLEOTIDE SEQUENCE</scope>
    <source>
        <strain evidence="7">O50</strain>
    </source>
</reference>
<evidence type="ECO:0000256" key="2">
    <source>
        <dbReference type="ARBA" id="ARBA00006671"/>
    </source>
</evidence>
<dbReference type="InterPro" id="IPR036937">
    <property type="entry name" value="Adhesion_dom_fimbrial_sf"/>
</dbReference>
<comment type="caution">
    <text evidence="7">The sequence shown here is derived from an EMBL/GenBank/DDBJ whole genome shotgun (WGS) entry which is preliminary data.</text>
</comment>
<dbReference type="SUPFAM" id="SSF49401">
    <property type="entry name" value="Bacterial adhesins"/>
    <property type="match status" value="1"/>
</dbReference>
<evidence type="ECO:0000259" key="6">
    <source>
        <dbReference type="Pfam" id="PF00419"/>
    </source>
</evidence>
<proteinExistence type="inferred from homology"/>
<dbReference type="PANTHER" id="PTHR33420:SF3">
    <property type="entry name" value="FIMBRIAL SUBUNIT ELFA"/>
    <property type="match status" value="1"/>
</dbReference>
<dbReference type="GO" id="GO:0009289">
    <property type="term" value="C:pilus"/>
    <property type="evidence" value="ECO:0007669"/>
    <property type="project" value="UniProtKB-SubCell"/>
</dbReference>
<dbReference type="Pfam" id="PF00419">
    <property type="entry name" value="Fimbrial"/>
    <property type="match status" value="1"/>
</dbReference>
<sequence>MKKITLTCTALVALFAANVGAAGSTNYATTAGAGSKATATVHFTGEIVASTCVVKTANPTNTNVVLPQVTNQLFGGAGSTTGDTQFTLQFTNCSGATGGSGYVVVFTDKTPGSNTKLLEAFRTTVAATDVGIEVDHAGSALDFSAGQNEVSLTPDQNGDAHIDLVAKYQQIGATLPAAGTITADMNYTVIYK</sequence>
<feature type="signal peptide" evidence="5">
    <location>
        <begin position="1"/>
        <end position="21"/>
    </location>
</feature>
<evidence type="ECO:0000256" key="1">
    <source>
        <dbReference type="ARBA" id="ARBA00004561"/>
    </source>
</evidence>
<comment type="subcellular location">
    <subcellularLocation>
        <location evidence="1">Fimbrium</location>
    </subcellularLocation>
</comment>
<dbReference type="GO" id="GO:0043709">
    <property type="term" value="P:cell adhesion involved in single-species biofilm formation"/>
    <property type="evidence" value="ECO:0007669"/>
    <property type="project" value="TreeGrafter"/>
</dbReference>
<comment type="similarity">
    <text evidence="2">Belongs to the fimbrial protein family.</text>
</comment>
<feature type="domain" description="Fimbrial-type adhesion" evidence="6">
    <location>
        <begin position="41"/>
        <end position="192"/>
    </location>
</feature>
<dbReference type="PANTHER" id="PTHR33420">
    <property type="entry name" value="FIMBRIAL SUBUNIT ELFA-RELATED"/>
    <property type="match status" value="1"/>
</dbReference>
<name>A0A8H9QGP5_CITFR</name>
<evidence type="ECO:0000256" key="5">
    <source>
        <dbReference type="SAM" id="SignalP"/>
    </source>
</evidence>
<reference evidence="7" key="1">
    <citation type="journal article" date="2018" name="Genome Biol.">
        <title>SKESA: strategic k-mer extension for scrupulous assemblies.</title>
        <authorList>
            <person name="Souvorov A."/>
            <person name="Agarwala R."/>
            <person name="Lipman D.J."/>
        </authorList>
    </citation>
    <scope>NUCLEOTIDE SEQUENCE</scope>
    <source>
        <strain evidence="7">O50</strain>
    </source>
</reference>
<protein>
    <submittedName>
        <fullName evidence="7">Type 1 fimbrial protein</fullName>
    </submittedName>
</protein>
<evidence type="ECO:0000313" key="7">
    <source>
        <dbReference type="EMBL" id="HAT3900276.1"/>
    </source>
</evidence>
<dbReference type="AlphaFoldDB" id="A0A8H9QGP5"/>
<evidence type="ECO:0000256" key="4">
    <source>
        <dbReference type="ARBA" id="ARBA00023263"/>
    </source>
</evidence>